<keyword evidence="2 6" id="KW-0812">Transmembrane</keyword>
<evidence type="ECO:0000259" key="7">
    <source>
        <dbReference type="PROSITE" id="PS50850"/>
    </source>
</evidence>
<comment type="subcellular location">
    <subcellularLocation>
        <location evidence="1">Membrane</location>
        <topology evidence="1">Multi-pass membrane protein</topology>
    </subcellularLocation>
</comment>
<feature type="transmembrane region" description="Helical" evidence="6">
    <location>
        <begin position="191"/>
        <end position="209"/>
    </location>
</feature>
<feature type="transmembrane region" description="Helical" evidence="6">
    <location>
        <begin position="477"/>
        <end position="499"/>
    </location>
</feature>
<accession>A0A226E315</accession>
<feature type="transmembrane region" description="Helical" evidence="6">
    <location>
        <begin position="216"/>
        <end position="234"/>
    </location>
</feature>
<keyword evidence="3 6" id="KW-1133">Transmembrane helix</keyword>
<evidence type="ECO:0000256" key="2">
    <source>
        <dbReference type="ARBA" id="ARBA00022692"/>
    </source>
</evidence>
<dbReference type="InterPro" id="IPR036259">
    <property type="entry name" value="MFS_trans_sf"/>
</dbReference>
<dbReference type="OrthoDB" id="5296287at2759"/>
<organism evidence="8 9">
    <name type="scientific">Folsomia candida</name>
    <name type="common">Springtail</name>
    <dbReference type="NCBI Taxonomy" id="158441"/>
    <lineage>
        <taxon>Eukaryota</taxon>
        <taxon>Metazoa</taxon>
        <taxon>Ecdysozoa</taxon>
        <taxon>Arthropoda</taxon>
        <taxon>Hexapoda</taxon>
        <taxon>Collembola</taxon>
        <taxon>Entomobryomorpha</taxon>
        <taxon>Isotomoidea</taxon>
        <taxon>Isotomidae</taxon>
        <taxon>Proisotominae</taxon>
        <taxon>Folsomia</taxon>
    </lineage>
</organism>
<evidence type="ECO:0000256" key="1">
    <source>
        <dbReference type="ARBA" id="ARBA00004141"/>
    </source>
</evidence>
<feature type="compositionally biased region" description="Polar residues" evidence="5">
    <location>
        <begin position="29"/>
        <end position="43"/>
    </location>
</feature>
<evidence type="ECO:0000256" key="4">
    <source>
        <dbReference type="ARBA" id="ARBA00023136"/>
    </source>
</evidence>
<dbReference type="AlphaFoldDB" id="A0A226E315"/>
<dbReference type="Proteomes" id="UP000198287">
    <property type="component" value="Unassembled WGS sequence"/>
</dbReference>
<dbReference type="InterPro" id="IPR020846">
    <property type="entry name" value="MFS_dom"/>
</dbReference>
<feature type="transmembrane region" description="Helical" evidence="6">
    <location>
        <begin position="539"/>
        <end position="560"/>
    </location>
</feature>
<feature type="region of interest" description="Disordered" evidence="5">
    <location>
        <begin position="22"/>
        <end position="54"/>
    </location>
</feature>
<feature type="transmembrane region" description="Helical" evidence="6">
    <location>
        <begin position="450"/>
        <end position="471"/>
    </location>
</feature>
<dbReference type="GO" id="GO:0022857">
    <property type="term" value="F:transmembrane transporter activity"/>
    <property type="evidence" value="ECO:0007669"/>
    <property type="project" value="InterPro"/>
</dbReference>
<feature type="transmembrane region" description="Helical" evidence="6">
    <location>
        <begin position="275"/>
        <end position="295"/>
    </location>
</feature>
<dbReference type="CDD" id="cd17317">
    <property type="entry name" value="MFS_SLC22"/>
    <property type="match status" value="1"/>
</dbReference>
<dbReference type="GO" id="GO:0016020">
    <property type="term" value="C:membrane"/>
    <property type="evidence" value="ECO:0007669"/>
    <property type="project" value="UniProtKB-SubCell"/>
</dbReference>
<comment type="caution">
    <text evidence="8">The sequence shown here is derived from an EMBL/GenBank/DDBJ whole genome shotgun (WGS) entry which is preliminary data.</text>
</comment>
<dbReference type="PANTHER" id="PTHR24064">
    <property type="entry name" value="SOLUTE CARRIER FAMILY 22 MEMBER"/>
    <property type="match status" value="1"/>
</dbReference>
<evidence type="ECO:0000313" key="8">
    <source>
        <dbReference type="EMBL" id="OXA51668.1"/>
    </source>
</evidence>
<feature type="transmembrane region" description="Helical" evidence="6">
    <location>
        <begin position="301"/>
        <end position="319"/>
    </location>
</feature>
<feature type="transmembrane region" description="Helical" evidence="6">
    <location>
        <begin position="393"/>
        <end position="410"/>
    </location>
</feature>
<evidence type="ECO:0000256" key="3">
    <source>
        <dbReference type="ARBA" id="ARBA00022989"/>
    </source>
</evidence>
<feature type="transmembrane region" description="Helical" evidence="6">
    <location>
        <begin position="511"/>
        <end position="533"/>
    </location>
</feature>
<dbReference type="PROSITE" id="PS50850">
    <property type="entry name" value="MFS"/>
    <property type="match status" value="1"/>
</dbReference>
<keyword evidence="4 6" id="KW-0472">Membrane</keyword>
<name>A0A226E315_FOLCA</name>
<feature type="transmembrane region" description="Helical" evidence="6">
    <location>
        <begin position="422"/>
        <end position="443"/>
    </location>
</feature>
<evidence type="ECO:0000256" key="6">
    <source>
        <dbReference type="SAM" id="Phobius"/>
    </source>
</evidence>
<feature type="domain" description="Major facilitator superfamily (MFS) profile" evidence="7">
    <location>
        <begin position="83"/>
        <end position="565"/>
    </location>
</feature>
<reference evidence="8 9" key="1">
    <citation type="submission" date="2015-12" db="EMBL/GenBank/DDBJ databases">
        <title>The genome of Folsomia candida.</title>
        <authorList>
            <person name="Faddeeva A."/>
            <person name="Derks M.F."/>
            <person name="Anvar Y."/>
            <person name="Smit S."/>
            <person name="Van Straalen N."/>
            <person name="Roelofs D."/>
        </authorList>
    </citation>
    <scope>NUCLEOTIDE SEQUENCE [LARGE SCALE GENOMIC DNA]</scope>
    <source>
        <strain evidence="8 9">VU population</strain>
        <tissue evidence="8">Whole body</tissue>
    </source>
</reference>
<keyword evidence="9" id="KW-1185">Reference proteome</keyword>
<evidence type="ECO:0000256" key="5">
    <source>
        <dbReference type="SAM" id="MobiDB-lite"/>
    </source>
</evidence>
<dbReference type="Pfam" id="PF00083">
    <property type="entry name" value="Sugar_tr"/>
    <property type="match status" value="1"/>
</dbReference>
<feature type="transmembrane region" description="Helical" evidence="6">
    <location>
        <begin position="240"/>
        <end position="263"/>
    </location>
</feature>
<dbReference type="InterPro" id="IPR005828">
    <property type="entry name" value="MFS_sugar_transport-like"/>
</dbReference>
<dbReference type="SUPFAM" id="SSF103473">
    <property type="entry name" value="MFS general substrate transporter"/>
    <property type="match status" value="1"/>
</dbReference>
<sequence length="611" mass="68054">MSNDKKSQNAIQDLNEFYTKLNPEMEPLSSPTSDTGNESPNTLKNGGKSGGKNGRKKCTDFDDILTMIGSEGKFQKIILYGVVCPFITVSPFLVLNNIFLLDIPNHWCTVPGMGNDTDIETWKNWTLPTEIGPDGETRYSQCLMYDPSDPDRNTTMMCNNGWTYDKTDYDSTIPSDFDWVCDKVGYATDTFTVGTLGSAIGTVVFGILADKIGRKPVYFATCLVNILFRTLSYFVPHHFWAFLTLQGLAGTAFPSIFSMPALIVAEICGAEYRSWTYAATWMIWVVGNSLLPFVAWACRTWFFFGIISALPGLFLFLYYPIITESPRWLITAGRGEEALQIIKKIAKTNRVEIDNDEMAEMVAELIQKQKNDQKRKSIGFWTLFQNYRLAKNTIFLVIAWSMNCLLYYGITLNTTSMEGNKFVNYFLLSIIELPSGYLAGVLVEKTGRRWTQAAFFLMCAISCVICAVAVVQTGVDYLVIVGALGIKFGITITSMVVYLQGAEIFPTQLRSTGSGLASTISSIIGITGPYIIFTGKFNASLPYAILGLISAVGLLSSVSLPETFRQHLPETVEQANRFGKGVKFWSYLPKPDHITEDNNNASDIEKLKEKT</sequence>
<gene>
    <name evidence="8" type="ORF">Fcan01_13778</name>
</gene>
<protein>
    <submittedName>
        <fullName evidence="8">Organic cation transporter 1</fullName>
    </submittedName>
</protein>
<proteinExistence type="predicted"/>
<dbReference type="EMBL" id="LNIX01000007">
    <property type="protein sequence ID" value="OXA51668.1"/>
    <property type="molecule type" value="Genomic_DNA"/>
</dbReference>
<dbReference type="OMA" id="WICNTIP"/>
<dbReference type="Gene3D" id="1.20.1250.20">
    <property type="entry name" value="MFS general substrate transporter like domains"/>
    <property type="match status" value="1"/>
</dbReference>
<feature type="transmembrane region" description="Helical" evidence="6">
    <location>
        <begin position="77"/>
        <end position="95"/>
    </location>
</feature>
<evidence type="ECO:0000313" key="9">
    <source>
        <dbReference type="Proteomes" id="UP000198287"/>
    </source>
</evidence>